<protein>
    <recommendedName>
        <fullName evidence="3">F-box domain-containing protein</fullName>
    </recommendedName>
</protein>
<evidence type="ECO:0000313" key="1">
    <source>
        <dbReference type="EMBL" id="PPQ82228.1"/>
    </source>
</evidence>
<sequence>MESEQLASTATPISARDAQEILRLRKTNDLSDPMAKLPLDNVLEIFDRCLESPTRTPEREEQRSYIETVFTLGSVCRSWRQTVWSTPGFWKYMPLIIGARNMADTLSIIQGWIERASNLPISVKILVDHKSYPFSKPNMRKFIQVANLINVFSSQLETFSLKMPVPLMSKFSSRSSYLKEICLYNNDDDSLRTYGDLEAYKPWTDRSDTLGLAKLEETKQKSVPNTLVIGRILFKSIYASWNNLITVHAQDINVNDFFRILQGAPRLQEFQIFESRAGPYYLTEPVAPIAHTALVQLDIDGRDASFLDIICRNILKLSALQRLFINLDHKLTGLECLVELIGRSSPPLGSLVLHAPLPESLDLVSMLKAVPQLTYLAISPSENSDRKFTAESLFNHFSHTKDEFLPVLQSFSYDPLGPKEYQRVCNLIPNIFDIAKCPRKEAGSNIDDPSRRPLNFLGIYYQPPRHSYEYQPPKISSRTRARIDKVMETGVEIDIEDYRPIIVRDIPARDVDVHEEW</sequence>
<dbReference type="EMBL" id="NHYD01003161">
    <property type="protein sequence ID" value="PPQ82228.1"/>
    <property type="molecule type" value="Genomic_DNA"/>
</dbReference>
<keyword evidence="2" id="KW-1185">Reference proteome</keyword>
<name>A0A409WUM7_PSICY</name>
<reference evidence="1 2" key="1">
    <citation type="journal article" date="2018" name="Evol. Lett.">
        <title>Horizontal gene cluster transfer increased hallucinogenic mushroom diversity.</title>
        <authorList>
            <person name="Reynolds H.T."/>
            <person name="Vijayakumar V."/>
            <person name="Gluck-Thaler E."/>
            <person name="Korotkin H.B."/>
            <person name="Matheny P.B."/>
            <person name="Slot J.C."/>
        </authorList>
    </citation>
    <scope>NUCLEOTIDE SEQUENCE [LARGE SCALE GENOMIC DNA]</scope>
    <source>
        <strain evidence="1 2">2631</strain>
    </source>
</reference>
<proteinExistence type="predicted"/>
<dbReference type="OrthoDB" id="2837156at2759"/>
<gene>
    <name evidence="1" type="ORF">CVT25_008085</name>
</gene>
<organism evidence="1 2">
    <name type="scientific">Psilocybe cyanescens</name>
    <dbReference type="NCBI Taxonomy" id="93625"/>
    <lineage>
        <taxon>Eukaryota</taxon>
        <taxon>Fungi</taxon>
        <taxon>Dikarya</taxon>
        <taxon>Basidiomycota</taxon>
        <taxon>Agaricomycotina</taxon>
        <taxon>Agaricomycetes</taxon>
        <taxon>Agaricomycetidae</taxon>
        <taxon>Agaricales</taxon>
        <taxon>Agaricineae</taxon>
        <taxon>Strophariaceae</taxon>
        <taxon>Psilocybe</taxon>
    </lineage>
</organism>
<dbReference type="AlphaFoldDB" id="A0A409WUM7"/>
<accession>A0A409WUM7</accession>
<dbReference type="InParanoid" id="A0A409WUM7"/>
<evidence type="ECO:0000313" key="2">
    <source>
        <dbReference type="Proteomes" id="UP000283269"/>
    </source>
</evidence>
<evidence type="ECO:0008006" key="3">
    <source>
        <dbReference type="Google" id="ProtNLM"/>
    </source>
</evidence>
<dbReference type="Proteomes" id="UP000283269">
    <property type="component" value="Unassembled WGS sequence"/>
</dbReference>
<comment type="caution">
    <text evidence="1">The sequence shown here is derived from an EMBL/GenBank/DDBJ whole genome shotgun (WGS) entry which is preliminary data.</text>
</comment>